<dbReference type="InterPro" id="IPR039800">
    <property type="entry name" value="MICU1/2/3"/>
</dbReference>
<dbReference type="GO" id="GO:0005758">
    <property type="term" value="C:mitochondrial intermembrane space"/>
    <property type="evidence" value="ECO:0007669"/>
    <property type="project" value="UniProtKB-SubCell"/>
</dbReference>
<dbReference type="InterPro" id="IPR011992">
    <property type="entry name" value="EF-hand-dom_pair"/>
</dbReference>
<dbReference type="EnsemblProtists" id="PYU1_T014426">
    <property type="protein sequence ID" value="PYU1_T014426"/>
    <property type="gene ID" value="PYU1_G014395"/>
</dbReference>
<keyword evidence="11" id="KW-0496">Mitochondrion</keyword>
<dbReference type="Pfam" id="PF13833">
    <property type="entry name" value="EF-hand_8"/>
    <property type="match status" value="2"/>
</dbReference>
<dbReference type="STRING" id="431595.K3XB27"/>
<evidence type="ECO:0000256" key="8">
    <source>
        <dbReference type="ARBA" id="ARBA00022837"/>
    </source>
</evidence>
<evidence type="ECO:0000256" key="6">
    <source>
        <dbReference type="ARBA" id="ARBA00022737"/>
    </source>
</evidence>
<dbReference type="eggNOG" id="KOG2643">
    <property type="taxonomic scope" value="Eukaryota"/>
</dbReference>
<dbReference type="GO" id="GO:1990246">
    <property type="term" value="C:uniplex complex"/>
    <property type="evidence" value="ECO:0007669"/>
    <property type="project" value="TreeGrafter"/>
</dbReference>
<dbReference type="InterPro" id="IPR002048">
    <property type="entry name" value="EF_hand_dom"/>
</dbReference>
<proteinExistence type="inferred from homology"/>
<sequence length="471" mass="52891">MMASKRAVRTGVQAASAVVTKPNATVSTSLYQGLQFHTVRAFGSRVGEQYEAHNGGNVSSAWTKLVGVALAGLSIAAVASLDAYPALNEAKTTFIPAVVDAEQEAEPKARGRRNLLKKRTKHTAKLEEVDLMKVHLDEYKKSQQEIDSLRSRFEAYATRMIGSGDEKQVRAMTFTNFLHSLVLPRFRLQSPRPDLEYTCDFVGDANSLITYEECYLLIHLLQIPKEHFDVAFAMFDLDGDGSVHKAEFCHVIENLLRAITANEAEGPMNISAEETLPRLTKYLFGRFGKKSIKSQDLEAVLDLLRTQILKAEFDLYAKPHPTVKNQQAISVHDFAITLVSCFDPERLAPYLERVHALHASDELVTWEDFYKFHFNVQSKLKDIKLAFELIGAEEITEADFIRAAHVVSGVELSFPVVQLAFRIFDNDGNGTLDQSELVKVLEMRTDIALKKKHPETFVKRFITCIKEGSQH</sequence>
<dbReference type="EMBL" id="GL376589">
    <property type="status" value="NOT_ANNOTATED_CDS"/>
    <property type="molecule type" value="Genomic_DNA"/>
</dbReference>
<dbReference type="PANTHER" id="PTHR12294">
    <property type="entry name" value="EF HAND DOMAIN FAMILY A1,A2-RELATED"/>
    <property type="match status" value="1"/>
</dbReference>
<keyword evidence="8" id="KW-0106">Calcium</keyword>
<evidence type="ECO:0000256" key="7">
    <source>
        <dbReference type="ARBA" id="ARBA00022792"/>
    </source>
</evidence>
<reference evidence="17" key="2">
    <citation type="submission" date="2010-04" db="EMBL/GenBank/DDBJ databases">
        <authorList>
            <person name="Buell R."/>
            <person name="Hamilton J."/>
            <person name="Hostetler J."/>
        </authorList>
    </citation>
    <scope>NUCLEOTIDE SEQUENCE [LARGE SCALE GENOMIC DNA]</scope>
    <source>
        <strain evidence="17">DAOM:BR144</strain>
    </source>
</reference>
<feature type="domain" description="EF-hand" evidence="15">
    <location>
        <begin position="412"/>
        <end position="447"/>
    </location>
</feature>
<dbReference type="HOGENOM" id="CLU_047904_0_0_1"/>
<dbReference type="Gene3D" id="1.10.238.10">
    <property type="entry name" value="EF-hand"/>
    <property type="match status" value="2"/>
</dbReference>
<dbReference type="OMA" id="LPEHIMA"/>
<keyword evidence="9" id="KW-0809">Transit peptide</keyword>
<organism evidence="16 17">
    <name type="scientific">Globisporangium ultimum (strain ATCC 200006 / CBS 805.95 / DAOM BR144)</name>
    <name type="common">Pythium ultimum</name>
    <dbReference type="NCBI Taxonomy" id="431595"/>
    <lineage>
        <taxon>Eukaryota</taxon>
        <taxon>Sar</taxon>
        <taxon>Stramenopiles</taxon>
        <taxon>Oomycota</taxon>
        <taxon>Peronosporomycetes</taxon>
        <taxon>Pythiales</taxon>
        <taxon>Pythiaceae</taxon>
        <taxon>Globisporangium</taxon>
    </lineage>
</organism>
<keyword evidence="14" id="KW-0175">Coiled coil</keyword>
<comment type="subcellular location">
    <subcellularLocation>
        <location evidence="1">Mitochondrion inner membrane</location>
    </subcellularLocation>
    <subcellularLocation>
        <location evidence="2">Mitochondrion intermembrane space</location>
    </subcellularLocation>
</comment>
<dbReference type="SUPFAM" id="SSF47473">
    <property type="entry name" value="EF-hand"/>
    <property type="match status" value="2"/>
</dbReference>
<dbReference type="InParanoid" id="K3XB27"/>
<keyword evidence="10" id="KW-0406">Ion transport</keyword>
<evidence type="ECO:0000256" key="1">
    <source>
        <dbReference type="ARBA" id="ARBA00004273"/>
    </source>
</evidence>
<keyword evidence="4" id="KW-0109">Calcium transport</keyword>
<dbReference type="PROSITE" id="PS50222">
    <property type="entry name" value="EF_HAND_2"/>
    <property type="match status" value="2"/>
</dbReference>
<dbReference type="Proteomes" id="UP000019132">
    <property type="component" value="Unassembled WGS sequence"/>
</dbReference>
<dbReference type="GO" id="GO:0036444">
    <property type="term" value="P:calcium import into the mitochondrion"/>
    <property type="evidence" value="ECO:0007669"/>
    <property type="project" value="TreeGrafter"/>
</dbReference>
<dbReference type="GO" id="GO:0051560">
    <property type="term" value="P:mitochondrial calcium ion homeostasis"/>
    <property type="evidence" value="ECO:0007669"/>
    <property type="project" value="TreeGrafter"/>
</dbReference>
<evidence type="ECO:0000313" key="16">
    <source>
        <dbReference type="EnsemblProtists" id="PYU1_T014426"/>
    </source>
</evidence>
<feature type="domain" description="EF-hand" evidence="15">
    <location>
        <begin position="223"/>
        <end position="258"/>
    </location>
</feature>
<dbReference type="PANTHER" id="PTHR12294:SF1">
    <property type="entry name" value="CALCIUM UPTAKE PROTEIN 1, MITOCHONDRIAL"/>
    <property type="match status" value="1"/>
</dbReference>
<dbReference type="PROSITE" id="PS00018">
    <property type="entry name" value="EF_HAND_1"/>
    <property type="match status" value="1"/>
</dbReference>
<keyword evidence="5" id="KW-0479">Metal-binding</keyword>
<dbReference type="AlphaFoldDB" id="K3XB27"/>
<evidence type="ECO:0000256" key="10">
    <source>
        <dbReference type="ARBA" id="ARBA00023065"/>
    </source>
</evidence>
<evidence type="ECO:0000256" key="5">
    <source>
        <dbReference type="ARBA" id="ARBA00022723"/>
    </source>
</evidence>
<comment type="similarity">
    <text evidence="13">Belongs to the MICU1 family. MICU1 subfamily.</text>
</comment>
<evidence type="ECO:0000313" key="17">
    <source>
        <dbReference type="Proteomes" id="UP000019132"/>
    </source>
</evidence>
<evidence type="ECO:0000256" key="11">
    <source>
        <dbReference type="ARBA" id="ARBA00023128"/>
    </source>
</evidence>
<keyword evidence="17" id="KW-1185">Reference proteome</keyword>
<reference evidence="16" key="3">
    <citation type="submission" date="2015-02" db="UniProtKB">
        <authorList>
            <consortium name="EnsemblProtists"/>
        </authorList>
    </citation>
    <scope>IDENTIFICATION</scope>
    <source>
        <strain evidence="16">DAOM BR144</strain>
    </source>
</reference>
<dbReference type="SMART" id="SM00054">
    <property type="entry name" value="EFh"/>
    <property type="match status" value="2"/>
</dbReference>
<keyword evidence="12" id="KW-0472">Membrane</keyword>
<evidence type="ECO:0000256" key="3">
    <source>
        <dbReference type="ARBA" id="ARBA00022448"/>
    </source>
</evidence>
<dbReference type="VEuPathDB" id="FungiDB:PYU1_G014395"/>
<evidence type="ECO:0000259" key="15">
    <source>
        <dbReference type="PROSITE" id="PS50222"/>
    </source>
</evidence>
<evidence type="ECO:0000256" key="14">
    <source>
        <dbReference type="SAM" id="Coils"/>
    </source>
</evidence>
<keyword evidence="7" id="KW-0999">Mitochondrion inner membrane</keyword>
<name>K3XB27_GLOUD</name>
<evidence type="ECO:0000256" key="2">
    <source>
        <dbReference type="ARBA" id="ARBA00004569"/>
    </source>
</evidence>
<dbReference type="InterPro" id="IPR018247">
    <property type="entry name" value="EF_Hand_1_Ca_BS"/>
</dbReference>
<evidence type="ECO:0000256" key="4">
    <source>
        <dbReference type="ARBA" id="ARBA00022568"/>
    </source>
</evidence>
<evidence type="ECO:0000256" key="12">
    <source>
        <dbReference type="ARBA" id="ARBA00023136"/>
    </source>
</evidence>
<keyword evidence="6" id="KW-0677">Repeat</keyword>
<keyword evidence="3" id="KW-0813">Transport</keyword>
<accession>K3XB27</accession>
<dbReference type="GO" id="GO:0005509">
    <property type="term" value="F:calcium ion binding"/>
    <property type="evidence" value="ECO:0007669"/>
    <property type="project" value="InterPro"/>
</dbReference>
<protein>
    <recommendedName>
        <fullName evidence="15">EF-hand domain-containing protein</fullName>
    </recommendedName>
</protein>
<evidence type="ECO:0000256" key="13">
    <source>
        <dbReference type="ARBA" id="ARBA00038333"/>
    </source>
</evidence>
<feature type="coiled-coil region" evidence="14">
    <location>
        <begin position="132"/>
        <end position="159"/>
    </location>
</feature>
<reference evidence="17" key="1">
    <citation type="journal article" date="2010" name="Genome Biol.">
        <title>Genome sequence of the necrotrophic plant pathogen Pythium ultimum reveals original pathogenicity mechanisms and effector repertoire.</title>
        <authorList>
            <person name="Levesque C.A."/>
            <person name="Brouwer H."/>
            <person name="Cano L."/>
            <person name="Hamilton J.P."/>
            <person name="Holt C."/>
            <person name="Huitema E."/>
            <person name="Raffaele S."/>
            <person name="Robideau G.P."/>
            <person name="Thines M."/>
            <person name="Win J."/>
            <person name="Zerillo M.M."/>
            <person name="Beakes G.W."/>
            <person name="Boore J.L."/>
            <person name="Busam D."/>
            <person name="Dumas B."/>
            <person name="Ferriera S."/>
            <person name="Fuerstenberg S.I."/>
            <person name="Gachon C.M."/>
            <person name="Gaulin E."/>
            <person name="Govers F."/>
            <person name="Grenville-Briggs L."/>
            <person name="Horner N."/>
            <person name="Hostetler J."/>
            <person name="Jiang R.H."/>
            <person name="Johnson J."/>
            <person name="Krajaejun T."/>
            <person name="Lin H."/>
            <person name="Meijer H.J."/>
            <person name="Moore B."/>
            <person name="Morris P."/>
            <person name="Phuntmart V."/>
            <person name="Puiu D."/>
            <person name="Shetty J."/>
            <person name="Stajich J.E."/>
            <person name="Tripathy S."/>
            <person name="Wawra S."/>
            <person name="van West P."/>
            <person name="Whitty B.R."/>
            <person name="Coutinho P.M."/>
            <person name="Henrissat B."/>
            <person name="Martin F."/>
            <person name="Thomas P.D."/>
            <person name="Tyler B.M."/>
            <person name="De Vries R.P."/>
            <person name="Kamoun S."/>
            <person name="Yandell M."/>
            <person name="Tisserat N."/>
            <person name="Buell C.R."/>
        </authorList>
    </citation>
    <scope>NUCLEOTIDE SEQUENCE</scope>
    <source>
        <strain evidence="17">DAOM:BR144</strain>
    </source>
</reference>
<evidence type="ECO:0000256" key="9">
    <source>
        <dbReference type="ARBA" id="ARBA00022946"/>
    </source>
</evidence>